<dbReference type="AlphaFoldDB" id="A0A897MWI0"/>
<dbReference type="KEGG" id="hara:AArcS_1299"/>
<dbReference type="Proteomes" id="UP000663586">
    <property type="component" value="Chromosome"/>
</dbReference>
<keyword evidence="3" id="KW-1185">Reference proteome</keyword>
<reference evidence="2" key="1">
    <citation type="submission" date="2020-11" db="EMBL/GenBank/DDBJ databases">
        <title>Carbohydrate-dependent, anaerobic sulfur respiration: A novel catabolism in halophilic archaea.</title>
        <authorList>
            <person name="Sorokin D.Y."/>
            <person name="Messina E."/>
            <person name="Smedile F."/>
            <person name="La Cono V."/>
            <person name="Hallsworth J.E."/>
            <person name="Yakimov M.M."/>
        </authorList>
    </citation>
    <scope>NUCLEOTIDE SEQUENCE</scope>
    <source>
        <strain evidence="2">AArc-S</strain>
    </source>
</reference>
<keyword evidence="1" id="KW-0812">Transmembrane</keyword>
<gene>
    <name evidence="2" type="ORF">AArcS_1299</name>
</gene>
<feature type="transmembrane region" description="Helical" evidence="1">
    <location>
        <begin position="68"/>
        <end position="88"/>
    </location>
</feature>
<evidence type="ECO:0000313" key="2">
    <source>
        <dbReference type="EMBL" id="QSG02516.1"/>
    </source>
</evidence>
<dbReference type="RefSeq" id="WP_238479662.1">
    <property type="nucleotide sequence ID" value="NZ_CP064786.1"/>
</dbReference>
<evidence type="ECO:0000313" key="3">
    <source>
        <dbReference type="Proteomes" id="UP000663586"/>
    </source>
</evidence>
<proteinExistence type="predicted"/>
<protein>
    <submittedName>
        <fullName evidence="2">Uncharacterized protein</fullName>
    </submittedName>
</protein>
<keyword evidence="1" id="KW-0472">Membrane</keyword>
<keyword evidence="1" id="KW-1133">Transmembrane helix</keyword>
<evidence type="ECO:0000256" key="1">
    <source>
        <dbReference type="SAM" id="Phobius"/>
    </source>
</evidence>
<accession>A0A897MWI0</accession>
<sequence>MLVKQRQRFSEKVQSAKEVWAQFLFLVQMAFEQSITLSAEALSPLSEWVEGTDNRLVANQRANAQGAVNMLVVVGATLIVGIVVYAQIESATPSPDNEDLSQSQDSVTDTIASSFDLASVLPIVIIAGAILFFLRGFGGGNGMGRR</sequence>
<organism evidence="2 3">
    <name type="scientific">Natranaeroarchaeum sulfidigenes</name>
    <dbReference type="NCBI Taxonomy" id="2784880"/>
    <lineage>
        <taxon>Archaea</taxon>
        <taxon>Methanobacteriati</taxon>
        <taxon>Methanobacteriota</taxon>
        <taxon>Stenosarchaea group</taxon>
        <taxon>Halobacteria</taxon>
        <taxon>Halobacteriales</taxon>
        <taxon>Natronoarchaeaceae</taxon>
        <taxon>Natranaeroarchaeum</taxon>
    </lineage>
</organism>
<feature type="transmembrane region" description="Helical" evidence="1">
    <location>
        <begin position="117"/>
        <end position="137"/>
    </location>
</feature>
<name>A0A897MWI0_9EURY</name>
<dbReference type="EMBL" id="CP064786">
    <property type="protein sequence ID" value="QSG02516.1"/>
    <property type="molecule type" value="Genomic_DNA"/>
</dbReference>
<dbReference type="GeneID" id="70684681"/>